<dbReference type="EMBL" id="QRDJ01000002">
    <property type="protein sequence ID" value="REC96663.1"/>
    <property type="molecule type" value="Genomic_DNA"/>
</dbReference>
<dbReference type="AlphaFoldDB" id="A0A3D9E0U4"/>
<gene>
    <name evidence="1" type="ORF">C8D72_0008</name>
</gene>
<reference evidence="1 2" key="1">
    <citation type="submission" date="2018-07" db="EMBL/GenBank/DDBJ databases">
        <title>Genomic Encyclopedia of Type Strains, Phase IV (KMG-IV): sequencing the most valuable type-strain genomes for metagenomic binning, comparative biology and taxonomic classification.</title>
        <authorList>
            <person name="Goeker M."/>
        </authorList>
    </citation>
    <scope>NUCLEOTIDE SEQUENCE [LARGE SCALE GENOMIC DNA]</scope>
    <source>
        <strain evidence="1 2">DSM 14324</strain>
    </source>
</reference>
<comment type="caution">
    <text evidence="1">The sequence shown here is derived from an EMBL/GenBank/DDBJ whole genome shotgun (WGS) entry which is preliminary data.</text>
</comment>
<proteinExistence type="predicted"/>
<organism evidence="1 2">
    <name type="scientific">Kushneria indalinina DSM 14324</name>
    <dbReference type="NCBI Taxonomy" id="1122140"/>
    <lineage>
        <taxon>Bacteria</taxon>
        <taxon>Pseudomonadati</taxon>
        <taxon>Pseudomonadota</taxon>
        <taxon>Gammaproteobacteria</taxon>
        <taxon>Oceanospirillales</taxon>
        <taxon>Halomonadaceae</taxon>
        <taxon>Kushneria</taxon>
    </lineage>
</organism>
<evidence type="ECO:0000313" key="2">
    <source>
        <dbReference type="Proteomes" id="UP000256334"/>
    </source>
</evidence>
<protein>
    <submittedName>
        <fullName evidence="1">Uncharacterized protein</fullName>
    </submittedName>
</protein>
<evidence type="ECO:0000313" key="1">
    <source>
        <dbReference type="EMBL" id="REC96663.1"/>
    </source>
</evidence>
<sequence length="60" mass="6929">MLANAAEEVCSELDLGTLGSFLWHGEKEREELIVNGALNPKATDLLRKRVDRKFWEMLQR</sequence>
<name>A0A3D9E0U4_9GAMM</name>
<keyword evidence="2" id="KW-1185">Reference proteome</keyword>
<accession>A0A3D9E0U4</accession>
<dbReference type="Proteomes" id="UP000256334">
    <property type="component" value="Unassembled WGS sequence"/>
</dbReference>